<dbReference type="Proteomes" id="UP000176609">
    <property type="component" value="Unassembled WGS sequence"/>
</dbReference>
<proteinExistence type="predicted"/>
<evidence type="ECO:0008006" key="3">
    <source>
        <dbReference type="Google" id="ProtNLM"/>
    </source>
</evidence>
<reference evidence="1 2" key="1">
    <citation type="journal article" date="2016" name="Nat. Commun.">
        <title>Thousands of microbial genomes shed light on interconnected biogeochemical processes in an aquifer system.</title>
        <authorList>
            <person name="Anantharaman K."/>
            <person name="Brown C.T."/>
            <person name="Hug L.A."/>
            <person name="Sharon I."/>
            <person name="Castelle C.J."/>
            <person name="Probst A.J."/>
            <person name="Thomas B.C."/>
            <person name="Singh A."/>
            <person name="Wilkins M.J."/>
            <person name="Karaoz U."/>
            <person name="Brodie E.L."/>
            <person name="Williams K.H."/>
            <person name="Hubbard S.S."/>
            <person name="Banfield J.F."/>
        </authorList>
    </citation>
    <scope>NUCLEOTIDE SEQUENCE [LARGE SCALE GENOMIC DNA]</scope>
</reference>
<dbReference type="EMBL" id="MFJR01000002">
    <property type="protein sequence ID" value="OGG27400.1"/>
    <property type="molecule type" value="Genomic_DNA"/>
</dbReference>
<dbReference type="InterPro" id="IPR009003">
    <property type="entry name" value="Peptidase_S1_PA"/>
</dbReference>
<dbReference type="AlphaFoldDB" id="A0A1F6ART6"/>
<comment type="caution">
    <text evidence="1">The sequence shown here is derived from an EMBL/GenBank/DDBJ whole genome shotgun (WGS) entry which is preliminary data.</text>
</comment>
<evidence type="ECO:0000313" key="2">
    <source>
        <dbReference type="Proteomes" id="UP000176609"/>
    </source>
</evidence>
<sequence length="225" mass="23817">MVEKEDKILIIVLTADHCFGKLNEAEEIFNDQSTLSVRLSQPHRYSAGINPVIVAGEGTDQSRLVYVGSGSSDLGIFAMEVERETLGILPLSFIPPALSWEPNPVTDKLIYHVFPPEIRHDGIKRTAFLLSNSGGNPIIVKGEDVDLDIPGEFVVMNTLPGSGSSGGGVIKVVPGLPNQVIGIITAQGLGGGAIKGSYINGDFSLITPLAGYINLVAVAKKALGW</sequence>
<protein>
    <recommendedName>
        <fullName evidence="3">Serine protease</fullName>
    </recommendedName>
</protein>
<accession>A0A1F6ART6</accession>
<evidence type="ECO:0000313" key="1">
    <source>
        <dbReference type="EMBL" id="OGG27400.1"/>
    </source>
</evidence>
<name>A0A1F6ART6_9BACT</name>
<gene>
    <name evidence="1" type="ORF">A2960_06390</name>
</gene>
<organism evidence="1 2">
    <name type="scientific">Candidatus Gottesmanbacteria bacterium RIFCSPLOWO2_01_FULL_39_12b</name>
    <dbReference type="NCBI Taxonomy" id="1798388"/>
    <lineage>
        <taxon>Bacteria</taxon>
        <taxon>Candidatus Gottesmaniibacteriota</taxon>
    </lineage>
</organism>
<dbReference type="SUPFAM" id="SSF50494">
    <property type="entry name" value="Trypsin-like serine proteases"/>
    <property type="match status" value="1"/>
</dbReference>